<dbReference type="InterPro" id="IPR002885">
    <property type="entry name" value="PPR_rpt"/>
</dbReference>
<name>A0A2I0B362_9ASPA</name>
<dbReference type="EC" id="3.6.4.12" evidence="4"/>
<dbReference type="GO" id="GO:0003729">
    <property type="term" value="F:mRNA binding"/>
    <property type="evidence" value="ECO:0007669"/>
    <property type="project" value="UniProtKB-ARBA"/>
</dbReference>
<dbReference type="EMBL" id="KZ451918">
    <property type="protein sequence ID" value="PKA62237.1"/>
    <property type="molecule type" value="Genomic_DNA"/>
</dbReference>
<dbReference type="SUPFAM" id="SSF48452">
    <property type="entry name" value="TPR-like"/>
    <property type="match status" value="1"/>
</dbReference>
<comment type="similarity">
    <text evidence="1">Belongs to the PPR family. PCMP-H subfamily.</text>
</comment>
<dbReference type="AlphaFoldDB" id="A0A2I0B362"/>
<evidence type="ECO:0000256" key="3">
    <source>
        <dbReference type="PROSITE-ProRule" id="PRU00708"/>
    </source>
</evidence>
<feature type="repeat" description="PPR" evidence="3">
    <location>
        <begin position="389"/>
        <end position="423"/>
    </location>
</feature>
<dbReference type="Pfam" id="PF13041">
    <property type="entry name" value="PPR_2"/>
    <property type="match status" value="1"/>
</dbReference>
<dbReference type="Pfam" id="PF20431">
    <property type="entry name" value="E_motif"/>
    <property type="match status" value="1"/>
</dbReference>
<keyword evidence="5" id="KW-1185">Reference proteome</keyword>
<keyword evidence="2" id="KW-0677">Repeat</keyword>
<dbReference type="PANTHER" id="PTHR47926:SF374">
    <property type="entry name" value="PENTATRICOPEPTIDE REPEAT-CONTAINING PROTEIN"/>
    <property type="match status" value="1"/>
</dbReference>
<evidence type="ECO:0000256" key="2">
    <source>
        <dbReference type="ARBA" id="ARBA00022737"/>
    </source>
</evidence>
<evidence type="ECO:0000256" key="1">
    <source>
        <dbReference type="ARBA" id="ARBA00006643"/>
    </source>
</evidence>
<dbReference type="PROSITE" id="PS51375">
    <property type="entry name" value="PPR"/>
    <property type="match status" value="3"/>
</dbReference>
<dbReference type="GO" id="GO:0003678">
    <property type="term" value="F:DNA helicase activity"/>
    <property type="evidence" value="ECO:0007669"/>
    <property type="project" value="UniProtKB-EC"/>
</dbReference>
<evidence type="ECO:0000313" key="5">
    <source>
        <dbReference type="Proteomes" id="UP000236161"/>
    </source>
</evidence>
<dbReference type="PANTHER" id="PTHR47926">
    <property type="entry name" value="PENTATRICOPEPTIDE REPEAT-CONTAINING PROTEIN"/>
    <property type="match status" value="1"/>
</dbReference>
<organism evidence="4 5">
    <name type="scientific">Apostasia shenzhenica</name>
    <dbReference type="NCBI Taxonomy" id="1088818"/>
    <lineage>
        <taxon>Eukaryota</taxon>
        <taxon>Viridiplantae</taxon>
        <taxon>Streptophyta</taxon>
        <taxon>Embryophyta</taxon>
        <taxon>Tracheophyta</taxon>
        <taxon>Spermatophyta</taxon>
        <taxon>Magnoliopsida</taxon>
        <taxon>Liliopsida</taxon>
        <taxon>Asparagales</taxon>
        <taxon>Orchidaceae</taxon>
        <taxon>Apostasioideae</taxon>
        <taxon>Apostasia</taxon>
    </lineage>
</organism>
<reference evidence="4 5" key="1">
    <citation type="journal article" date="2017" name="Nature">
        <title>The Apostasia genome and the evolution of orchids.</title>
        <authorList>
            <person name="Zhang G.Q."/>
            <person name="Liu K.W."/>
            <person name="Li Z."/>
            <person name="Lohaus R."/>
            <person name="Hsiao Y.Y."/>
            <person name="Niu S.C."/>
            <person name="Wang J.Y."/>
            <person name="Lin Y.C."/>
            <person name="Xu Q."/>
            <person name="Chen L.J."/>
            <person name="Yoshida K."/>
            <person name="Fujiwara S."/>
            <person name="Wang Z.W."/>
            <person name="Zhang Y.Q."/>
            <person name="Mitsuda N."/>
            <person name="Wang M."/>
            <person name="Liu G.H."/>
            <person name="Pecoraro L."/>
            <person name="Huang H.X."/>
            <person name="Xiao X.J."/>
            <person name="Lin M."/>
            <person name="Wu X.Y."/>
            <person name="Wu W.L."/>
            <person name="Chen Y.Y."/>
            <person name="Chang S.B."/>
            <person name="Sakamoto S."/>
            <person name="Ohme-Takagi M."/>
            <person name="Yagi M."/>
            <person name="Zeng S.J."/>
            <person name="Shen C.Y."/>
            <person name="Yeh C.M."/>
            <person name="Luo Y.B."/>
            <person name="Tsai W.C."/>
            <person name="Van de Peer Y."/>
            <person name="Liu Z.J."/>
        </authorList>
    </citation>
    <scope>NUCLEOTIDE SEQUENCE [LARGE SCALE GENOMIC DNA]</scope>
    <source>
        <strain evidence="5">cv. Shenzhen</strain>
        <tissue evidence="4">Stem</tissue>
    </source>
</reference>
<dbReference type="Pfam" id="PF01535">
    <property type="entry name" value="PPR"/>
    <property type="match status" value="5"/>
</dbReference>
<proteinExistence type="inferred from homology"/>
<dbReference type="InterPro" id="IPR046848">
    <property type="entry name" value="E_motif"/>
</dbReference>
<evidence type="ECO:0000313" key="4">
    <source>
        <dbReference type="EMBL" id="PKA62237.1"/>
    </source>
</evidence>
<dbReference type="GO" id="GO:0016787">
    <property type="term" value="F:hydrolase activity"/>
    <property type="evidence" value="ECO:0007669"/>
    <property type="project" value="UniProtKB-KW"/>
</dbReference>
<dbReference type="FunFam" id="1.25.40.10:FF:000690">
    <property type="entry name" value="Pentatricopeptide repeat-containing protein"/>
    <property type="match status" value="1"/>
</dbReference>
<gene>
    <name evidence="4" type="primary">PCMP-E83</name>
    <name evidence="4" type="ORF">AXF42_Ash016029</name>
</gene>
<sequence>MRNVASLLSNYTDLSSLLSLCGREKHRLLGSSIHASIIKNATHFCFESEGTSRNVTVLCNSLISMYAKCGQLRDAAKVFDEMPLKDTISWNSIISGCFIQESFPEGFGYFKRMRSLTTTRLDGATLTTLISICTEPEHLYACSMLHSLAVSSGFDSVVQVGNALVTAYFKCDSPLSSKMVFDGMNNRNVITWTAMISGLAQTQQCRESLILFREMLEVEKANSVTYASLLLACSGLRAIREGQQIHGLIEKLGLLSDLHVKSALTDMYSKCGIIAHQIFHSCDEPDEVFLTVMLVSFAQNGMEEKAFDIFVELVGRGTEVDENMVSAILGAFDVYTSFALALGKQIHSLVVKKCMGCNVYVCNGLINMYSKCGELKDSIGLFNLTPYKNSVSWNSIIAAFARHGRLSEALQHYHRMTLDGIEPTDITYLSLLHACSHVGAIEKGVELLSTMSAAQGMTPRAEHYACIVDMLGRGGQLHEARSFTEGLDVEPSSLLWQALLGACCIHGNMEMGRYAAEKLVILAPECHSAYVLLANIYSTDGRWEDRARIIKKMKEKGVKKQTGVSWIEIEKEIHSFVVDDELHPEAHDVYEILTELMAHIKDDERFTDECSIS</sequence>
<keyword evidence="4" id="KW-0378">Hydrolase</keyword>
<accession>A0A2I0B362</accession>
<feature type="repeat" description="PPR" evidence="3">
    <location>
        <begin position="55"/>
        <end position="89"/>
    </location>
</feature>
<dbReference type="Gene3D" id="1.25.40.10">
    <property type="entry name" value="Tetratricopeptide repeat domain"/>
    <property type="match status" value="4"/>
</dbReference>
<dbReference type="InterPro" id="IPR046960">
    <property type="entry name" value="PPR_At4g14850-like_plant"/>
</dbReference>
<dbReference type="Proteomes" id="UP000236161">
    <property type="component" value="Unassembled WGS sequence"/>
</dbReference>
<dbReference type="InterPro" id="IPR011990">
    <property type="entry name" value="TPR-like_helical_dom_sf"/>
</dbReference>
<dbReference type="NCBIfam" id="TIGR00756">
    <property type="entry name" value="PPR"/>
    <property type="match status" value="2"/>
</dbReference>
<dbReference type="GO" id="GO:0009451">
    <property type="term" value="P:RNA modification"/>
    <property type="evidence" value="ECO:0007669"/>
    <property type="project" value="InterPro"/>
</dbReference>
<feature type="repeat" description="PPR" evidence="3">
    <location>
        <begin position="188"/>
        <end position="218"/>
    </location>
</feature>
<dbReference type="OrthoDB" id="635740at2759"/>
<protein>
    <submittedName>
        <fullName evidence="4">Pentatricopeptide repeat-containing protein</fullName>
        <ecNumber evidence="4">3.6.4.12</ecNumber>
    </submittedName>
</protein>